<accession>A0A2I6PHX4</accession>
<reference evidence="2" key="1">
    <citation type="submission" date="2017-11" db="EMBL/GenBank/DDBJ databases">
        <title>Genome sequence and characterization of the novel virulent phage PMBT3 infecting Pseudomonas sp.</title>
        <authorList>
            <person name="Koberg S."/>
            <person name="Brinks E."/>
            <person name="Heller K.J."/>
            <person name="Neve H."/>
            <person name="Franz C.M.A.P."/>
        </authorList>
    </citation>
    <scope>NUCLEOTIDE SEQUENCE [LARGE SCALE GENOMIC DNA]</scope>
</reference>
<organism evidence="1 2">
    <name type="scientific">Pseudomonas phage PMBT3</name>
    <dbReference type="NCBI Taxonomy" id="2059856"/>
    <lineage>
        <taxon>Viruses</taxon>
        <taxon>Duplodnaviria</taxon>
        <taxon>Heunggongvirae</taxon>
        <taxon>Uroviricota</taxon>
        <taxon>Caudoviricetes</taxon>
        <taxon>Maxrubnervirus</taxon>
        <taxon>Maxrubnervirus PMBT3</taxon>
    </lineage>
</organism>
<dbReference type="RefSeq" id="YP_009796607.1">
    <property type="nucleotide sequence ID" value="NC_047902.1"/>
</dbReference>
<dbReference type="GeneID" id="54986997"/>
<protein>
    <submittedName>
        <fullName evidence="1">RNA polymerase-binding transcription factor</fullName>
    </submittedName>
</protein>
<dbReference type="KEGG" id="vg:54986997"/>
<keyword evidence="2" id="KW-1185">Reference proteome</keyword>
<name>A0A2I6PHX4_9CAUD</name>
<proteinExistence type="predicted"/>
<evidence type="ECO:0000313" key="1">
    <source>
        <dbReference type="EMBL" id="AUM59658.1"/>
    </source>
</evidence>
<dbReference type="Proteomes" id="UP000240704">
    <property type="component" value="Segment"/>
</dbReference>
<evidence type="ECO:0000313" key="2">
    <source>
        <dbReference type="Proteomes" id="UP000240704"/>
    </source>
</evidence>
<sequence>MYYFLQFKPDKKEPWRMYTEEQLEKADLPGPPAFKTVLMVDQNPEEVTENGLNAVETVLYMGPMYFDFDDADDIDNVLGEVNAVIDYLMNKLDIPADFIHCWLSGGKGVHITVPAQIFGVKKPTKFLPMIYREIMLTVLKGAGLTSPCTLDESVYSCGRGRMWRCEGVPRPNTGTFKVGTNPNELSQMDSDEYHSIVAAERPKIATPEPGKNVSFPKAEQLLKAAKVAATRKVKAMSAACVVPREAMREWEGIPGCILKLITEGDAGNSNWNQAAMQLAAYIAARYDKSEEAEYMQLLVEPFVKNVESSSRPSATERRKHVQGQLHRTFSGSIKFAPGALIATIGTPCRQCPICRSDVANGETSQADVANFNTAVKIRWDPSGYYLVGEDSSRQLTNFTYWPHTEVFELEHYTNEAGHTAWRNSARKELVGKLIVDGSTEVVEIIATEKSWGSKRDLIHTFKGHNAAVYCGDNEIQKMMVALLKFARDKADDKELEKMVRANVCGIVFDRGERATIAHYVEANNAITQLGARSPYRFRGDFKQSPALINASNPLPDDEQLATAIKALCNVNEPVQVALILGWFVSCHFREHIQFDEPQFPLLNIFGNAGAGKSCLAMLTGNINGIDYSRVDFQNVEVGTMFPLTQYVSSSTTVPRLIEEVNPVQLGQNRYGQILGILKAAWSHSPIQRGRIGADRELSVSEDRVSAPLVYTSEQSATAPALRSRSVEVRLQAKSLQNQTYRDSYKVAVKNRSALLRMARALVTVALGTSPSAIGKIMDSKASLIHKGMDDRPRWSMQCVLTGLHMLIHTMEEFEVGGVEEVQRLESTLIAYLGGRVAEVERGKSASEVDRVLSALNIMADDTFDERLRLLPTKHYWRQGDSIYLVLQSCVPRYQSYCKSIGEVPVFKQFNQLTQLIEGEVYFERIEAHPENPEIEVYVINAAKLSLKGTIMNNFRRDTEAASQ</sequence>
<dbReference type="EMBL" id="MG596799">
    <property type="protein sequence ID" value="AUM59658.1"/>
    <property type="molecule type" value="Genomic_DNA"/>
</dbReference>